<name>A0A926UTU2_9CYAN</name>
<reference evidence="10" key="1">
    <citation type="journal article" date="2015" name="ISME J.">
        <title>Draft Genome Sequence of Streptomyces incarnatus NRRL8089, which Produces the Nucleoside Antibiotic Sinefungin.</title>
        <authorList>
            <person name="Oshima K."/>
            <person name="Hattori M."/>
            <person name="Shimizu H."/>
            <person name="Fukuda K."/>
            <person name="Nemoto M."/>
            <person name="Inagaki K."/>
            <person name="Tamura T."/>
        </authorList>
    </citation>
    <scope>NUCLEOTIDE SEQUENCE</scope>
    <source>
        <strain evidence="10">FACHB-1277</strain>
    </source>
</reference>
<dbReference type="FunFam" id="3.90.550.10:FF:000057">
    <property type="entry name" value="Glycosyltransferase-like protein, family 2"/>
    <property type="match status" value="1"/>
</dbReference>
<keyword evidence="2" id="KW-0328">Glycosyltransferase</keyword>
<keyword evidence="7 9" id="KW-0472">Membrane</keyword>
<evidence type="ECO:0000256" key="5">
    <source>
        <dbReference type="ARBA" id="ARBA00022989"/>
    </source>
</evidence>
<dbReference type="GO" id="GO:0016757">
    <property type="term" value="F:glycosyltransferase activity"/>
    <property type="evidence" value="ECO:0007669"/>
    <property type="project" value="UniProtKB-KW"/>
</dbReference>
<dbReference type="InterPro" id="IPR029044">
    <property type="entry name" value="Nucleotide-diphossugar_trans"/>
</dbReference>
<reference evidence="10" key="2">
    <citation type="submission" date="2020-08" db="EMBL/GenBank/DDBJ databases">
        <authorList>
            <person name="Chen M."/>
            <person name="Teng W."/>
            <person name="Zhao L."/>
            <person name="Hu C."/>
            <person name="Zhou Y."/>
            <person name="Han B."/>
            <person name="Song L."/>
            <person name="Shu W."/>
        </authorList>
    </citation>
    <scope>NUCLEOTIDE SEQUENCE</scope>
    <source>
        <strain evidence="10">FACHB-1277</strain>
    </source>
</reference>
<keyword evidence="11" id="KW-1185">Reference proteome</keyword>
<keyword evidence="3" id="KW-0808">Transferase</keyword>
<feature type="transmembrane region" description="Helical" evidence="9">
    <location>
        <begin position="372"/>
        <end position="390"/>
    </location>
</feature>
<dbReference type="AlphaFoldDB" id="A0A926UTU2"/>
<evidence type="ECO:0000256" key="6">
    <source>
        <dbReference type="ARBA" id="ARBA00023034"/>
    </source>
</evidence>
<dbReference type="Proteomes" id="UP000631421">
    <property type="component" value="Unassembled WGS sequence"/>
</dbReference>
<keyword evidence="8" id="KW-0961">Cell wall biogenesis/degradation</keyword>
<evidence type="ECO:0000256" key="3">
    <source>
        <dbReference type="ARBA" id="ARBA00022679"/>
    </source>
</evidence>
<accession>A0A926UTU2</accession>
<evidence type="ECO:0000256" key="7">
    <source>
        <dbReference type="ARBA" id="ARBA00023136"/>
    </source>
</evidence>
<organism evidence="10 11">
    <name type="scientific">Pseudanabaena cinerea FACHB-1277</name>
    <dbReference type="NCBI Taxonomy" id="2949581"/>
    <lineage>
        <taxon>Bacteria</taxon>
        <taxon>Bacillati</taxon>
        <taxon>Cyanobacteriota</taxon>
        <taxon>Cyanophyceae</taxon>
        <taxon>Pseudanabaenales</taxon>
        <taxon>Pseudanabaenaceae</taxon>
        <taxon>Pseudanabaena</taxon>
        <taxon>Pseudanabaena cinerea</taxon>
    </lineage>
</organism>
<evidence type="ECO:0000256" key="8">
    <source>
        <dbReference type="ARBA" id="ARBA00023316"/>
    </source>
</evidence>
<keyword evidence="5 9" id="KW-1133">Transmembrane helix</keyword>
<evidence type="ECO:0000256" key="1">
    <source>
        <dbReference type="ARBA" id="ARBA00004653"/>
    </source>
</evidence>
<dbReference type="PANTHER" id="PTHR32044:SF80">
    <property type="entry name" value="XYLOGLUCAN GLYCOSYLTRANSFERASE 2-RELATED"/>
    <property type="match status" value="1"/>
</dbReference>
<evidence type="ECO:0000313" key="11">
    <source>
        <dbReference type="Proteomes" id="UP000631421"/>
    </source>
</evidence>
<feature type="transmembrane region" description="Helical" evidence="9">
    <location>
        <begin position="525"/>
        <end position="544"/>
    </location>
</feature>
<keyword evidence="4 9" id="KW-0812">Transmembrane</keyword>
<comment type="subcellular location">
    <subcellularLocation>
        <location evidence="1">Golgi apparatus membrane</location>
        <topology evidence="1">Multi-pass membrane protein</topology>
    </subcellularLocation>
</comment>
<feature type="transmembrane region" description="Helical" evidence="9">
    <location>
        <begin position="464"/>
        <end position="481"/>
    </location>
</feature>
<evidence type="ECO:0000313" key="10">
    <source>
        <dbReference type="EMBL" id="MBD2150057.1"/>
    </source>
</evidence>
<protein>
    <submittedName>
        <fullName evidence="10">Glycosyltransferase</fullName>
    </submittedName>
</protein>
<dbReference type="SUPFAM" id="SSF53448">
    <property type="entry name" value="Nucleotide-diphospho-sugar transferases"/>
    <property type="match status" value="1"/>
</dbReference>
<proteinExistence type="predicted"/>
<sequence length="577" mass="64939">MCLTFYGLNAYWLTAVHGRPPSRRKQIAFVRKSRVAREYQTAQAAIATSRNLRAITVNNFDDHSFGNFEQFRLDLPQHQSANYAIAPNVAPNVAPNIDHIDHIDYWPIVTIQLPIFNERYVSQRLVDAVCALDYPRDRMQIQVLDDSTDDTQEILRETVATYQSQGLWIEYIHRVNRSGFKAGALQAAMPMVAANYIAIFDADFIPSSHWLKDAMRHYVENPHGKVAVVQTRWGHINSEYSLLTKLQATGLDGHFAIEQQARANNGYFLNFNGTAGIWNRQAIIDAGGWHADTLAEDMDLSYRAQLKGWQIIYDNDIVAPAELPVAIAAFKLQQFRWAKGGIQCAKKLLRQIWGAKIRLGAKIQATFHMTGYASYPLMLLLILTSMPLLLTMGMTQTSAVSGAIANSIAPNIVNSLVNPPSSSITWQNSLGGFWSTLMLSATFGPPFLYLNAQRRIYPQSWFRRLGRIICLVMLGPGLSWSNTRAVFAGLFNTGANFRRTPKFAIKNKSDRWQNKAYKIPLDLNAVIEIGLCAYSAICCAIALYKGMYMTVPFMALYAISYGYVGGLTFWQSWQSRD</sequence>
<comment type="caution">
    <text evidence="10">The sequence shown here is derived from an EMBL/GenBank/DDBJ whole genome shotgun (WGS) entry which is preliminary data.</text>
</comment>
<dbReference type="Pfam" id="PF13641">
    <property type="entry name" value="Glyco_tranf_2_3"/>
    <property type="match status" value="1"/>
</dbReference>
<feature type="transmembrane region" description="Helical" evidence="9">
    <location>
        <begin position="433"/>
        <end position="452"/>
    </location>
</feature>
<dbReference type="PANTHER" id="PTHR32044">
    <property type="entry name" value="GLUCOMANNAN 4-BETA-MANNOSYLTRANSFERASE 9"/>
    <property type="match status" value="1"/>
</dbReference>
<dbReference type="GO" id="GO:0071555">
    <property type="term" value="P:cell wall organization"/>
    <property type="evidence" value="ECO:0007669"/>
    <property type="project" value="UniProtKB-KW"/>
</dbReference>
<evidence type="ECO:0000256" key="2">
    <source>
        <dbReference type="ARBA" id="ARBA00022676"/>
    </source>
</evidence>
<evidence type="ECO:0000256" key="9">
    <source>
        <dbReference type="SAM" id="Phobius"/>
    </source>
</evidence>
<dbReference type="EMBL" id="JACJPY010000018">
    <property type="protein sequence ID" value="MBD2150057.1"/>
    <property type="molecule type" value="Genomic_DNA"/>
</dbReference>
<keyword evidence="6" id="KW-0333">Golgi apparatus</keyword>
<dbReference type="Gene3D" id="3.90.550.10">
    <property type="entry name" value="Spore Coat Polysaccharide Biosynthesis Protein SpsA, Chain A"/>
    <property type="match status" value="1"/>
</dbReference>
<evidence type="ECO:0000256" key="4">
    <source>
        <dbReference type="ARBA" id="ARBA00022692"/>
    </source>
</evidence>
<gene>
    <name evidence="10" type="ORF">H6F44_07960</name>
</gene>
<feature type="transmembrane region" description="Helical" evidence="9">
    <location>
        <begin position="551"/>
        <end position="573"/>
    </location>
</feature>